<dbReference type="InterPro" id="IPR036880">
    <property type="entry name" value="Kunitz_BPTI_sf"/>
</dbReference>
<dbReference type="Pfam" id="PF01683">
    <property type="entry name" value="EB"/>
    <property type="match status" value="3"/>
</dbReference>
<feature type="transmembrane region" description="Helical" evidence="8">
    <location>
        <begin position="294"/>
        <end position="316"/>
    </location>
</feature>
<dbReference type="PANTHER" id="PTHR46339">
    <property type="entry name" value="PROTEIN CBG15282-RELATED"/>
    <property type="match status" value="1"/>
</dbReference>
<evidence type="ECO:0000256" key="1">
    <source>
        <dbReference type="ARBA" id="ARBA00004651"/>
    </source>
</evidence>
<feature type="transmembrane region" description="Helical" evidence="8">
    <location>
        <begin position="711"/>
        <end position="735"/>
    </location>
</feature>
<evidence type="ECO:0008006" key="13">
    <source>
        <dbReference type="Google" id="ProtNLM"/>
    </source>
</evidence>
<dbReference type="Proteomes" id="UP000614601">
    <property type="component" value="Unassembled WGS sequence"/>
</dbReference>
<dbReference type="Pfam" id="PF02460">
    <property type="entry name" value="Patched"/>
    <property type="match status" value="1"/>
</dbReference>
<feature type="transmembrane region" description="Helical" evidence="8">
    <location>
        <begin position="808"/>
        <end position="828"/>
    </location>
</feature>
<feature type="domain" description="BPTI/Kunitz inhibitor" evidence="10">
    <location>
        <begin position="1482"/>
        <end position="1532"/>
    </location>
</feature>
<evidence type="ECO:0000313" key="12">
    <source>
        <dbReference type="Proteomes" id="UP000614601"/>
    </source>
</evidence>
<feature type="domain" description="BPTI/Kunitz inhibitor" evidence="10">
    <location>
        <begin position="1589"/>
        <end position="1641"/>
    </location>
</feature>
<comment type="subcellular location">
    <subcellularLocation>
        <location evidence="1">Cell membrane</location>
        <topology evidence="1">Multi-pass membrane protein</topology>
    </subcellularLocation>
</comment>
<dbReference type="Gene3D" id="1.20.1640.10">
    <property type="entry name" value="Multidrug efflux transporter AcrB transmembrane domain"/>
    <property type="match status" value="2"/>
</dbReference>
<dbReference type="PROSITE" id="PS50279">
    <property type="entry name" value="BPTI_KUNITZ_2"/>
    <property type="match status" value="5"/>
</dbReference>
<keyword evidence="5 8" id="KW-1133">Transmembrane helix</keyword>
<dbReference type="InterPro" id="IPR002223">
    <property type="entry name" value="Kunitz_BPTI"/>
</dbReference>
<sequence>MKFDCVERRFSRLFSQYILVVSRAPVPFLVVPFCLTLFLSVGLSRHTQAFVKDELDLYTPTGARSREEFRHLDQLFHINDTDPFYASRRYDIKRTGYIIITNVEEDEDVLNPAILSEAMHLWTIVQSLTVESDGKKVNYPMICVKFPMPQEFRQTLSLFMSSDDGGDQVCVSNPMIELFKFMLRPGQKLFSSPLDEGILTQIGETMASNTAEISQLLGGITLDKKKRISGAKAILLPYALRHATKQEDTIAEDWELKLANYLLTFQSPLIKTSWWTYETLAAESARDREQLIRMLAPCFAVVSLYTVMCCCVKSWIRSRPWLAIGGVINAAMAITSAVGLLLLFRFNITSIAYSMPFIVFSVGVDNVFIILSSWRATDNNNSFEDRLSEAFGDAAVSITVTSLTDFISFVVGCFTPFPSVQMFCLYAVVAVIFTYIYQLTFFAAVMVYTCKRECEQRHCLTLQPTVPILNKPLSQNMPPPKYYPSNKEIVPKETNTSLAVFFRTQYTDFIMNPYVKTVIVFSFILYLMAATYGCMHLKMGLEPNDLLPDNSYGKKTLKDVEKYFSEYGSYLHVWMYNLSHFQMAHKNIWSVIYDEIQLYEFTQYTAGSDCWLRPFFEFLQKTGQELNSTSFIHSLRNEFLKLPQFYKFKRDIRFTADSQHLEATRIPVQLKFVGSANQSKAMHLFRRLAETSEVPTGVYADFFQFAEQYNAVLPGTLSSIALAALVVILVSLVLIPEPIAALWVTLSIGSINLGILGFMTYCSVRLDFISMVTIVMSIGFCVDFAAHLTYHYAKSVQEDATEKVRSALYAVGPPILQSASSTILGVSFMSSTESYVFRSFLKTIMLVIALGVFHGIVILPVFLSMFSFSKRKKSELSYFKNEPIYIPRISSVAFTSREDGFNNVYVPSTSIVSISSPLHLGHNLPSSGESSRTSTISKYSQNSTLCEIGYNCDECTLIKAGDRCTTPADNTQLLYCDHKINRIDIHEHAHLICNQRHSWIQVNCQPDETLIGSECRKIHYRYKRQGISGSGRVGDFCSFNTDCLTGMFCSTGTCTCLSNFVAIQGYCYLKKNPGESGCHYPEQCSAVWPESRCEKNRCECPEDVNGIHYAMSKTRDGVVCILNSGEDGDPVPKCPLPEYDDDLLTMPVSQLRNAAMTDPDDQEVQMGEHINPLQFCTSSSTDYTNFMANGGGACVYGQEPFNSGNGLFISDIYDCVTAPTALSNVKSAMEGVYDIHPSSDGICCPNRAFTCIQPKREADGGAAAPAGVRPRWWYNAVTGMCEQFMWDPWDETEMQSPNNFKTREHCESYCRDTCKRGPPQYRSGTSQNDDEPVSNCQTASSCANNYECTPVGSMQLCCPTVTSICSVAGGRPYDHARSTPFDSGTSLKRTYTMTYSSSSRYYYDPEQGRCTAFVYNGGLGNFNNFKSSAECELFCAKLQCTYGTPLKIGNNNQRCQTNADCPSTHECESDHNVCCPRPQAICSQPLRLGDCKQSVRRYWYNAVTRACEIFDYTGCQGNDNNFETLLECQNTCENIIPEPQCPQGDAYKDYQGNYYVCSNSGNGNVCPVNYECYFDGYVWGCCPTKAYTCSLSANKGITCGSGSSYRYFYNSQTQECESFQYNGCDGNSNNFATRDDCESYCGVGGCPNGGTPERNEFGQLMVCSNTNSCPSTHECTSVTSGSSIVNRCCPTRAYICSLPPQQGSSCSSSAAARYYFNIVTKECTQFTYNGCSGNLNNFATMERCNNFCLSAACSPGDVAYVNPNTNLPYECNAALSNSCPNNFVCTYDPLSTNSVCCGATSMDVCPEGEKAYVNAADMSVRECLINVDGSCPSNYLCRFNAAKNRYYCCASISGDLCPVGKALYRDPSSKSAVRCTISSSTQCPTSYSCQSDIPGAFQGHCCSASYLCPNKADFFIEESSQMPRSCTVGAFITCPNGYTCQSTQSEFTTGYCCKGDIISVSDGCPPNEYVFMKDGQIATCDPFNPPNAPCPSGYSCQWSLSNQRYQCCGATAITTPKSMAAMGCPNSQVAFRDPLTNSPKICTAAAQNCPVGYFCQFSTANNQFQCCGMDGGCPNDQVAFIGISGEPQTCAIGQSTCPNGFSCQRTISGHQICCTTGIPTCGDNQVNVDGVCLNKALLGDACVSPLQCPEMSTCEESKCVCQSGYEEVDSNCVKACEEDEIRIRGVCLKRVRIGEACEDSQQCQGGSSCVDGSCMCPDGMEESDGVCVKKMKRPKNSMESVEAPGFCPSRDQEPYLEPRTKKLRFCSPSKKGACPRSYICQFSPALKKNICCGKTKRGAVISGGGGGEVVQTAVSIRPTGAEGGIGPIAPLSISTNEVCEQGEPYMLGGIPQTCTSSVCPQKYKCIFSKRAKNYFCCSKDNVVVQGAHGCPSGTALLFPSTGSPVQCSPEGTNSCPSGFECLKNVNSGAYQCCSAEAQTTFKKYKKKHCPSNQVQVRRVIKGRVVKRCESRCPPKQIPVRGVCRDLNRQKQLAETEMAR</sequence>
<evidence type="ECO:0000256" key="3">
    <source>
        <dbReference type="ARBA" id="ARBA00022475"/>
    </source>
</evidence>
<feature type="transmembrane region" description="Helical" evidence="8">
    <location>
        <begin position="351"/>
        <end position="374"/>
    </location>
</feature>
<dbReference type="FunFam" id="1.20.1640.10:FF:000013">
    <property type="entry name" value="PaTched Related family"/>
    <property type="match status" value="1"/>
</dbReference>
<feature type="transmembrane region" description="Helical" evidence="8">
    <location>
        <begin position="394"/>
        <end position="417"/>
    </location>
</feature>
<name>A0A811KFN3_9BILA</name>
<dbReference type="InterPro" id="IPR028150">
    <property type="entry name" value="Lustrin_cystein"/>
</dbReference>
<keyword evidence="12" id="KW-1185">Reference proteome</keyword>
<dbReference type="GO" id="GO:0005886">
    <property type="term" value="C:plasma membrane"/>
    <property type="evidence" value="ECO:0007669"/>
    <property type="project" value="UniProtKB-SubCell"/>
</dbReference>
<comment type="similarity">
    <text evidence="2">Belongs to the patched family.</text>
</comment>
<feature type="transmembrane region" description="Helical" evidence="8">
    <location>
        <begin position="840"/>
        <end position="863"/>
    </location>
</feature>
<accession>A0A811KFN3</accession>
<dbReference type="Pfam" id="PF14625">
    <property type="entry name" value="Lustrin_cystein"/>
    <property type="match status" value="13"/>
</dbReference>
<dbReference type="PANTHER" id="PTHR46339:SF7">
    <property type="entry name" value="BPTI_KUNITZ INHIBITOR DOMAIN-CONTAINING PROTEIN"/>
    <property type="match status" value="1"/>
</dbReference>
<dbReference type="Proteomes" id="UP000783686">
    <property type="component" value="Unassembled WGS sequence"/>
</dbReference>
<evidence type="ECO:0000256" key="2">
    <source>
        <dbReference type="ARBA" id="ARBA00005585"/>
    </source>
</evidence>
<feature type="domain" description="BPTI/Kunitz inhibitor" evidence="10">
    <location>
        <begin position="1377"/>
        <end position="1435"/>
    </location>
</feature>
<dbReference type="InterPro" id="IPR020901">
    <property type="entry name" value="Prtase_inh_Kunz-CS"/>
</dbReference>
<dbReference type="Gene3D" id="4.10.410.10">
    <property type="entry name" value="Pancreatic trypsin inhibitor Kunitz domain"/>
    <property type="match status" value="5"/>
</dbReference>
<dbReference type="InterPro" id="IPR053014">
    <property type="entry name" value="Cuticle_assoc_divergent"/>
</dbReference>
<dbReference type="SUPFAM" id="SSF57362">
    <property type="entry name" value="BPTI-like"/>
    <property type="match status" value="5"/>
</dbReference>
<dbReference type="Pfam" id="PF00014">
    <property type="entry name" value="Kunitz_BPTI"/>
    <property type="match status" value="5"/>
</dbReference>
<dbReference type="EMBL" id="CAJFDH010000003">
    <property type="protein sequence ID" value="CAD5215130.1"/>
    <property type="molecule type" value="Genomic_DNA"/>
</dbReference>
<keyword evidence="7" id="KW-0325">Glycoprotein</keyword>
<protein>
    <recommendedName>
        <fullName evidence="13">SSD domain-containing protein</fullName>
    </recommendedName>
</protein>
<feature type="transmembrane region" description="Helical" evidence="8">
    <location>
        <begin position="741"/>
        <end position="761"/>
    </location>
</feature>
<keyword evidence="3" id="KW-1003">Cell membrane</keyword>
<evidence type="ECO:0000256" key="5">
    <source>
        <dbReference type="ARBA" id="ARBA00022989"/>
    </source>
</evidence>
<feature type="domain" description="BPTI/Kunitz inhibitor" evidence="10">
    <location>
        <begin position="1696"/>
        <end position="1748"/>
    </location>
</feature>
<dbReference type="InterPro" id="IPR006150">
    <property type="entry name" value="Cys_repeat_1"/>
</dbReference>
<dbReference type="InterPro" id="IPR000731">
    <property type="entry name" value="SSD"/>
</dbReference>
<evidence type="ECO:0000256" key="4">
    <source>
        <dbReference type="ARBA" id="ARBA00022692"/>
    </source>
</evidence>
<evidence type="ECO:0000259" key="10">
    <source>
        <dbReference type="PROSITE" id="PS50279"/>
    </source>
</evidence>
<dbReference type="PROSITE" id="PS50156">
    <property type="entry name" value="SSD"/>
    <property type="match status" value="1"/>
</dbReference>
<evidence type="ECO:0000256" key="7">
    <source>
        <dbReference type="ARBA" id="ARBA00023180"/>
    </source>
</evidence>
<feature type="transmembrane region" description="Helical" evidence="8">
    <location>
        <begin position="322"/>
        <end position="344"/>
    </location>
</feature>
<dbReference type="SMART" id="SM00289">
    <property type="entry name" value="WR1"/>
    <property type="match status" value="16"/>
</dbReference>
<comment type="caution">
    <text evidence="11">The sequence shown here is derived from an EMBL/GenBank/DDBJ whole genome shotgun (WGS) entry which is preliminary data.</text>
</comment>
<feature type="transmembrane region" description="Helical" evidence="8">
    <location>
        <begin position="768"/>
        <end position="788"/>
    </location>
</feature>
<reference evidence="11" key="1">
    <citation type="submission" date="2020-09" db="EMBL/GenBank/DDBJ databases">
        <authorList>
            <person name="Kikuchi T."/>
        </authorList>
    </citation>
    <scope>NUCLEOTIDE SEQUENCE</scope>
    <source>
        <strain evidence="11">SH1</strain>
    </source>
</reference>
<evidence type="ECO:0000256" key="6">
    <source>
        <dbReference type="ARBA" id="ARBA00023136"/>
    </source>
</evidence>
<dbReference type="CDD" id="cd00109">
    <property type="entry name" value="Kunitz-type"/>
    <property type="match status" value="3"/>
</dbReference>
<feature type="domain" description="BPTI/Kunitz inhibitor" evidence="10">
    <location>
        <begin position="1251"/>
        <end position="1310"/>
    </location>
</feature>
<dbReference type="EMBL" id="CAJFCW020000003">
    <property type="protein sequence ID" value="CAG9103612.1"/>
    <property type="molecule type" value="Genomic_DNA"/>
</dbReference>
<evidence type="ECO:0000259" key="9">
    <source>
        <dbReference type="PROSITE" id="PS50156"/>
    </source>
</evidence>
<dbReference type="SUPFAM" id="SSF82866">
    <property type="entry name" value="Multidrug efflux transporter AcrB transmembrane domain"/>
    <property type="match status" value="2"/>
</dbReference>
<dbReference type="InterPro" id="IPR003392">
    <property type="entry name" value="PTHD_SSD"/>
</dbReference>
<dbReference type="PROSITE" id="PS00280">
    <property type="entry name" value="BPTI_KUNITZ_1"/>
    <property type="match status" value="3"/>
</dbReference>
<dbReference type="InterPro" id="IPR006149">
    <property type="entry name" value="EB_dom"/>
</dbReference>
<evidence type="ECO:0000256" key="8">
    <source>
        <dbReference type="SAM" id="Phobius"/>
    </source>
</evidence>
<proteinExistence type="inferred from homology"/>
<organism evidence="11 12">
    <name type="scientific">Bursaphelenchus okinawaensis</name>
    <dbReference type="NCBI Taxonomy" id="465554"/>
    <lineage>
        <taxon>Eukaryota</taxon>
        <taxon>Metazoa</taxon>
        <taxon>Ecdysozoa</taxon>
        <taxon>Nematoda</taxon>
        <taxon>Chromadorea</taxon>
        <taxon>Rhabditida</taxon>
        <taxon>Tylenchina</taxon>
        <taxon>Tylenchomorpha</taxon>
        <taxon>Aphelenchoidea</taxon>
        <taxon>Aphelenchoididae</taxon>
        <taxon>Bursaphelenchus</taxon>
    </lineage>
</organism>
<dbReference type="GO" id="GO:0004867">
    <property type="term" value="F:serine-type endopeptidase inhibitor activity"/>
    <property type="evidence" value="ECO:0007669"/>
    <property type="project" value="InterPro"/>
</dbReference>
<feature type="transmembrane region" description="Helical" evidence="8">
    <location>
        <begin position="424"/>
        <end position="448"/>
    </location>
</feature>
<dbReference type="PRINTS" id="PR00759">
    <property type="entry name" value="BASICPTASE"/>
</dbReference>
<feature type="transmembrane region" description="Helical" evidence="8">
    <location>
        <begin position="20"/>
        <end position="43"/>
    </location>
</feature>
<feature type="domain" description="SSD" evidence="9">
    <location>
        <begin position="290"/>
        <end position="448"/>
    </location>
</feature>
<keyword evidence="6 8" id="KW-0472">Membrane</keyword>
<keyword evidence="4 8" id="KW-0812">Transmembrane</keyword>
<gene>
    <name evidence="11" type="ORF">BOKJ2_LOCUS5939</name>
</gene>
<dbReference type="OrthoDB" id="5950222at2759"/>
<dbReference type="SMART" id="SM00131">
    <property type="entry name" value="KU"/>
    <property type="match status" value="5"/>
</dbReference>
<feature type="transmembrane region" description="Helical" evidence="8">
    <location>
        <begin position="514"/>
        <end position="535"/>
    </location>
</feature>
<evidence type="ECO:0000313" key="11">
    <source>
        <dbReference type="EMBL" id="CAD5215130.1"/>
    </source>
</evidence>